<dbReference type="EMBL" id="AFME02000257">
    <property type="protein sequence ID" value="EMG10421.1"/>
    <property type="molecule type" value="Genomic_DNA"/>
</dbReference>
<evidence type="ECO:0000313" key="2">
    <source>
        <dbReference type="Proteomes" id="UP000011776"/>
    </source>
</evidence>
<accession>M3I4S2</accession>
<reference evidence="1 2" key="1">
    <citation type="submission" date="2013-02" db="EMBL/GenBank/DDBJ databases">
        <authorList>
            <person name="Harkins D.M."/>
            <person name="Durkin A.S."/>
            <person name="Brinkac L.M."/>
            <person name="Haft D.H."/>
            <person name="Selengut J.D."/>
            <person name="Sanka R."/>
            <person name="DePew J."/>
            <person name="Purushe J."/>
            <person name="Tulsiani S.M."/>
            <person name="Graham G.C."/>
            <person name="Burns M.-A."/>
            <person name="Dohnt M.F."/>
            <person name="Smythe L.D."/>
            <person name="McKay D.B."/>
            <person name="Craig S.B."/>
            <person name="Vinetz J.M."/>
            <person name="Sutton G.G."/>
            <person name="Nierman W.C."/>
            <person name="Fouts D.E."/>
        </authorList>
    </citation>
    <scope>NUCLEOTIDE SEQUENCE [LARGE SCALE GENOMIC DNA]</scope>
    <source>
        <strain evidence="1 2">LT2186</strain>
    </source>
</reference>
<sequence length="46" mass="4972">MGIGFLFLIGGIANVMMLPSPLWFTVLDLVGAYLPMGYLAGTLLRK</sequence>
<organism evidence="1 2">
    <name type="scientific">Leptospira interrogans serovar Grippotyphosa str. LT2186</name>
    <dbReference type="NCBI Taxonomy" id="1001599"/>
    <lineage>
        <taxon>Bacteria</taxon>
        <taxon>Pseudomonadati</taxon>
        <taxon>Spirochaetota</taxon>
        <taxon>Spirochaetia</taxon>
        <taxon>Leptospirales</taxon>
        <taxon>Leptospiraceae</taxon>
        <taxon>Leptospira</taxon>
    </lineage>
</organism>
<protein>
    <submittedName>
        <fullName evidence="1">Uncharacterized protein</fullName>
    </submittedName>
</protein>
<dbReference type="AlphaFoldDB" id="M3I4S2"/>
<comment type="caution">
    <text evidence="1">The sequence shown here is derived from an EMBL/GenBank/DDBJ whole genome shotgun (WGS) entry which is preliminary data.</text>
</comment>
<dbReference type="Proteomes" id="UP000011776">
    <property type="component" value="Unassembled WGS sequence"/>
</dbReference>
<gene>
    <name evidence="1" type="ORF">LEP1GSC151_5427</name>
</gene>
<evidence type="ECO:0000313" key="1">
    <source>
        <dbReference type="EMBL" id="EMG10421.1"/>
    </source>
</evidence>
<dbReference type="BioCyc" id="LINT1001599:G11K9-3528-MONOMER"/>
<proteinExistence type="predicted"/>
<name>M3I4S2_LEPIR</name>